<comment type="caution">
    <text evidence="6">The sequence shown here is derived from an EMBL/GenBank/DDBJ whole genome shotgun (WGS) entry which is preliminary data.</text>
</comment>
<dbReference type="AlphaFoldDB" id="A0A1Q8YFE2"/>
<dbReference type="InterPro" id="IPR005471">
    <property type="entry name" value="Tscrpt_reg_IclR_N"/>
</dbReference>
<keyword evidence="3" id="KW-0804">Transcription</keyword>
<evidence type="ECO:0000256" key="1">
    <source>
        <dbReference type="ARBA" id="ARBA00023015"/>
    </source>
</evidence>
<name>A0A1Q8YFE2_9BURK</name>
<dbReference type="SUPFAM" id="SSF46785">
    <property type="entry name" value="Winged helix' DNA-binding domain"/>
    <property type="match status" value="1"/>
</dbReference>
<dbReference type="Gene3D" id="3.30.450.40">
    <property type="match status" value="1"/>
</dbReference>
<dbReference type="InterPro" id="IPR014757">
    <property type="entry name" value="Tscrpt_reg_IclR_C"/>
</dbReference>
<dbReference type="STRING" id="81479.RA876_08715"/>
<dbReference type="InterPro" id="IPR050707">
    <property type="entry name" value="HTH_MetabolicPath_Reg"/>
</dbReference>
<dbReference type="SUPFAM" id="SSF55781">
    <property type="entry name" value="GAF domain-like"/>
    <property type="match status" value="1"/>
</dbReference>
<keyword evidence="7" id="KW-1185">Reference proteome</keyword>
<accession>A0A1Q8YFE2</accession>
<dbReference type="Gene3D" id="1.10.10.10">
    <property type="entry name" value="Winged helix-like DNA-binding domain superfamily/Winged helix DNA-binding domain"/>
    <property type="match status" value="1"/>
</dbReference>
<keyword evidence="2" id="KW-0238">DNA-binding</keyword>
<dbReference type="InterPro" id="IPR036390">
    <property type="entry name" value="WH_DNA-bd_sf"/>
</dbReference>
<evidence type="ECO:0000313" key="6">
    <source>
        <dbReference type="EMBL" id="OLP06705.1"/>
    </source>
</evidence>
<evidence type="ECO:0000259" key="5">
    <source>
        <dbReference type="PROSITE" id="PS51078"/>
    </source>
</evidence>
<dbReference type="InterPro" id="IPR029016">
    <property type="entry name" value="GAF-like_dom_sf"/>
</dbReference>
<dbReference type="PROSITE" id="PS51078">
    <property type="entry name" value="ICLR_ED"/>
    <property type="match status" value="1"/>
</dbReference>
<dbReference type="EMBL" id="MSYM01000013">
    <property type="protein sequence ID" value="OLP06705.1"/>
    <property type="molecule type" value="Genomic_DNA"/>
</dbReference>
<proteinExistence type="predicted"/>
<organism evidence="6 7">
    <name type="scientific">Rhodoferax antarcticus ANT.BR</name>
    <dbReference type="NCBI Taxonomy" id="1111071"/>
    <lineage>
        <taxon>Bacteria</taxon>
        <taxon>Pseudomonadati</taxon>
        <taxon>Pseudomonadota</taxon>
        <taxon>Betaproteobacteria</taxon>
        <taxon>Burkholderiales</taxon>
        <taxon>Comamonadaceae</taxon>
        <taxon>Rhodoferax</taxon>
    </lineage>
</organism>
<dbReference type="Pfam" id="PF09339">
    <property type="entry name" value="HTH_IclR"/>
    <property type="match status" value="1"/>
</dbReference>
<evidence type="ECO:0000256" key="3">
    <source>
        <dbReference type="ARBA" id="ARBA00023163"/>
    </source>
</evidence>
<dbReference type="GO" id="GO:0003700">
    <property type="term" value="F:DNA-binding transcription factor activity"/>
    <property type="evidence" value="ECO:0007669"/>
    <property type="project" value="TreeGrafter"/>
</dbReference>
<dbReference type="Pfam" id="PF01614">
    <property type="entry name" value="IclR_C"/>
    <property type="match status" value="1"/>
</dbReference>
<dbReference type="GO" id="GO:0003677">
    <property type="term" value="F:DNA binding"/>
    <property type="evidence" value="ECO:0007669"/>
    <property type="project" value="UniProtKB-KW"/>
</dbReference>
<dbReference type="InterPro" id="IPR036388">
    <property type="entry name" value="WH-like_DNA-bd_sf"/>
</dbReference>
<dbReference type="PROSITE" id="PS51077">
    <property type="entry name" value="HTH_ICLR"/>
    <property type="match status" value="1"/>
</dbReference>
<gene>
    <name evidence="6" type="ORF">BLL52_2943</name>
</gene>
<evidence type="ECO:0000259" key="4">
    <source>
        <dbReference type="PROSITE" id="PS51077"/>
    </source>
</evidence>
<keyword evidence="1" id="KW-0805">Transcription regulation</keyword>
<reference evidence="6 7" key="1">
    <citation type="submission" date="2017-01" db="EMBL/GenBank/DDBJ databases">
        <title>Genome sequence of Rhodoferax antarcticus ANT.BR, a psychrophilic purple nonsulfur bacterium from an Antarctic microbial mat.</title>
        <authorList>
            <person name="Baker J."/>
            <person name="Riester C."/>
            <person name="Skinner B."/>
            <person name="Newell A."/>
            <person name="Swingley W."/>
            <person name="Madigan M."/>
            <person name="Jung D."/>
            <person name="Asao M."/>
            <person name="Chen M."/>
            <person name="Loughlin P."/>
            <person name="Pan H."/>
            <person name="Lin S."/>
            <person name="Li N."/>
            <person name="Shaw J."/>
            <person name="Prado M."/>
            <person name="Sherman C."/>
            <person name="Li X."/>
            <person name="Tang J."/>
            <person name="Blankenship R."/>
            <person name="Zhao T."/>
            <person name="Touchman J."/>
            <person name="Sattley M."/>
        </authorList>
    </citation>
    <scope>NUCLEOTIDE SEQUENCE [LARGE SCALE GENOMIC DNA]</scope>
    <source>
        <strain evidence="6 7">ANT.BR</strain>
    </source>
</reference>
<protein>
    <submittedName>
        <fullName evidence="6">Bacterial transcriptional regulator family protein</fullName>
    </submittedName>
</protein>
<dbReference type="Proteomes" id="UP000185911">
    <property type="component" value="Unassembled WGS sequence"/>
</dbReference>
<dbReference type="SMART" id="SM00346">
    <property type="entry name" value="HTH_ICLR"/>
    <property type="match status" value="1"/>
</dbReference>
<dbReference type="PANTHER" id="PTHR30136">
    <property type="entry name" value="HELIX-TURN-HELIX TRANSCRIPTIONAL REGULATOR, ICLR FAMILY"/>
    <property type="match status" value="1"/>
</dbReference>
<feature type="domain" description="HTH iclR-type" evidence="4">
    <location>
        <begin position="1"/>
        <end position="56"/>
    </location>
</feature>
<feature type="domain" description="IclR-ED" evidence="5">
    <location>
        <begin position="57"/>
        <end position="237"/>
    </location>
</feature>
<evidence type="ECO:0000256" key="2">
    <source>
        <dbReference type="ARBA" id="ARBA00023125"/>
    </source>
</evidence>
<dbReference type="GO" id="GO:0045892">
    <property type="term" value="P:negative regulation of DNA-templated transcription"/>
    <property type="evidence" value="ECO:0007669"/>
    <property type="project" value="TreeGrafter"/>
</dbReference>
<dbReference type="PANTHER" id="PTHR30136:SF35">
    <property type="entry name" value="HTH-TYPE TRANSCRIPTIONAL REGULATOR RV1719"/>
    <property type="match status" value="1"/>
</dbReference>
<sequence>MFTLVDILASREDAMSLKEISDKAGLHASTAHRILNDLVTGRFVDRPQAGNYRLGMRLLELGNLVKNRLSVRDAALDPMRELHRITQQPVNLSMRQGDEIVYVERAYSERSGMQVIRAIGGRAPLHLTSVGKLFLASDEPQKIRSYATRTGLSGHTKNSLTQLPALEKELAKVRRETYATDNEELELGVRCMAAGIFDDQGKLVAGLSISAPASRLDEAWLPKLMATAAEISSHLGHQQH</sequence>
<evidence type="ECO:0000313" key="7">
    <source>
        <dbReference type="Proteomes" id="UP000185911"/>
    </source>
</evidence>